<evidence type="ECO:0000313" key="3">
    <source>
        <dbReference type="Proteomes" id="UP000640274"/>
    </source>
</evidence>
<dbReference type="CDD" id="cd15787">
    <property type="entry name" value="YycH_N"/>
    <property type="match status" value="1"/>
</dbReference>
<keyword evidence="3" id="KW-1185">Reference proteome</keyword>
<proteinExistence type="predicted"/>
<dbReference type="InterPro" id="IPR042274">
    <property type="entry name" value="YycH/YycI_2"/>
</dbReference>
<organism evidence="2 3">
    <name type="scientific">Paenibacillus roseus</name>
    <dbReference type="NCBI Taxonomy" id="2798579"/>
    <lineage>
        <taxon>Bacteria</taxon>
        <taxon>Bacillati</taxon>
        <taxon>Bacillota</taxon>
        <taxon>Bacilli</taxon>
        <taxon>Bacillales</taxon>
        <taxon>Paenibacillaceae</taxon>
        <taxon>Paenibacillus</taxon>
    </lineage>
</organism>
<dbReference type="Gene3D" id="3.30.310.160">
    <property type="entry name" value="YycH protein, domain 2"/>
    <property type="match status" value="1"/>
</dbReference>
<dbReference type="Proteomes" id="UP000640274">
    <property type="component" value="Unassembled WGS sequence"/>
</dbReference>
<evidence type="ECO:0000313" key="2">
    <source>
        <dbReference type="EMBL" id="MBJ6361656.1"/>
    </source>
</evidence>
<sequence length="439" mass="50567">MIEKFKTGVLAFLVVLSLLQSYFLAYSFPSLGPIVTSEQDYVQTEKIGKEERVENLIFPEDIVLHLGEDKHTVLYPDTEFYKRVLEKLRGREFKGFERNMVNVQDWSAIRKGEIGLELRFGYGVPVELLQKMMKLDGDLMFLNDYIDRIWIYKVADRDEVRVYFFSSQSGVVYESIRADLTISDVQEYVGYGEYWPSYKTNDGELYLPTKPLEAIEAVIKYETYSPEQMQKNLFFDPSSTRTIEDRSGTQIYTDGKRGMQVEQDGQWIKYTDPVAASSSKDQLSSNVYSAISFINQHGGWDGLHRFINPKESGVIEFRQYYQSMPIMSLPGFRFGLMELVLQQGNVTEYERSLMTISYGKAEKQIRYLPGGEQLDRLLSSYHRRAEVEAVYPALRPSLTKEALIRLTPVWAIRLKDGTSEILSQALPASSLPPQSVQER</sequence>
<reference evidence="2" key="1">
    <citation type="submission" date="2020-12" db="EMBL/GenBank/DDBJ databases">
        <authorList>
            <person name="Huq M.A."/>
        </authorList>
    </citation>
    <scope>NUCLEOTIDE SEQUENCE</scope>
    <source>
        <strain evidence="2">MAHUQ-46</strain>
    </source>
</reference>
<feature type="domain" description="Regulatory protein YycH" evidence="1">
    <location>
        <begin position="3"/>
        <end position="419"/>
    </location>
</feature>
<dbReference type="AlphaFoldDB" id="A0A934J6I6"/>
<dbReference type="RefSeq" id="WP_199019210.1">
    <property type="nucleotide sequence ID" value="NZ_JAELUP010000037.1"/>
</dbReference>
<dbReference type="InterPro" id="IPR009996">
    <property type="entry name" value="YycH"/>
</dbReference>
<dbReference type="Pfam" id="PF07435">
    <property type="entry name" value="YycH"/>
    <property type="match status" value="1"/>
</dbReference>
<evidence type="ECO:0000259" key="1">
    <source>
        <dbReference type="Pfam" id="PF07435"/>
    </source>
</evidence>
<accession>A0A934J6I6</accession>
<protein>
    <recommendedName>
        <fullName evidence="1">Regulatory protein YycH domain-containing protein</fullName>
    </recommendedName>
</protein>
<gene>
    <name evidence="2" type="ORF">JFN88_10155</name>
</gene>
<name>A0A934J6I6_9BACL</name>
<comment type="caution">
    <text evidence="2">The sequence shown here is derived from an EMBL/GenBank/DDBJ whole genome shotgun (WGS) entry which is preliminary data.</text>
</comment>
<dbReference type="EMBL" id="JAELUP010000037">
    <property type="protein sequence ID" value="MBJ6361656.1"/>
    <property type="molecule type" value="Genomic_DNA"/>
</dbReference>